<dbReference type="InterPro" id="IPR051058">
    <property type="entry name" value="GDSL_Est/Lipase"/>
</dbReference>
<accession>A0A848F193</accession>
<dbReference type="AlphaFoldDB" id="A0A848F193"/>
<organism evidence="3 4">
    <name type="scientific">Azohydromonas caseinilytica</name>
    <dbReference type="NCBI Taxonomy" id="2728836"/>
    <lineage>
        <taxon>Bacteria</taxon>
        <taxon>Pseudomonadati</taxon>
        <taxon>Pseudomonadota</taxon>
        <taxon>Betaproteobacteria</taxon>
        <taxon>Burkholderiales</taxon>
        <taxon>Sphaerotilaceae</taxon>
        <taxon>Azohydromonas</taxon>
    </lineage>
</organism>
<feature type="signal peptide" evidence="2">
    <location>
        <begin position="1"/>
        <end position="19"/>
    </location>
</feature>
<dbReference type="InterPro" id="IPR036514">
    <property type="entry name" value="SGNH_hydro_sf"/>
</dbReference>
<dbReference type="Gene3D" id="3.40.50.1110">
    <property type="entry name" value="SGNH hydrolase"/>
    <property type="match status" value="1"/>
</dbReference>
<comment type="caution">
    <text evidence="3">The sequence shown here is derived from an EMBL/GenBank/DDBJ whole genome shotgun (WGS) entry which is preliminary data.</text>
</comment>
<evidence type="ECO:0000313" key="4">
    <source>
        <dbReference type="Proteomes" id="UP000574067"/>
    </source>
</evidence>
<dbReference type="PROSITE" id="PS51257">
    <property type="entry name" value="PROKAR_LIPOPROTEIN"/>
    <property type="match status" value="1"/>
</dbReference>
<dbReference type="Proteomes" id="UP000574067">
    <property type="component" value="Unassembled WGS sequence"/>
</dbReference>
<evidence type="ECO:0000256" key="1">
    <source>
        <dbReference type="ARBA" id="ARBA00022801"/>
    </source>
</evidence>
<keyword evidence="4" id="KW-1185">Reference proteome</keyword>
<protein>
    <recommendedName>
        <fullName evidence="5">Phospholipase/lecithinase/hemolysin</fullName>
    </recommendedName>
</protein>
<dbReference type="CDD" id="cd01847">
    <property type="entry name" value="Triacylglycerol_lipase_like"/>
    <property type="match status" value="1"/>
</dbReference>
<sequence>MKQALRSAMALAVAAGLLAACGGGDDTPAAPRYARMVSFGDSLSDVGSYRTPGVQQRFGGGQFTVNSPQGGTNWTEQLARELALSAPCAARTGLQSSGDFAVLAAPVTDHVNCTNYAQGGARVTNRVGPGNAALLPDPQGQLGALTQPVKDQIARHLALSGGSFSTTDLVTVLAGGNDIFRSLVERAPAQVGAAVQTAGAELVALVRDQILAKGAQRVVLVLLPDIGVSPLVATQPVERRAQFAQQLTQLSLAFNVPLLNAFSGDPRVLLVDAFSASELQKLDPAKYGLGNATTPACDPALPTVLLCSPATTVAADVSKYWFADEVHPTPYGYQLLARVVTDTMTRAGWLAPSGSRPCNAAARGCTLAPLPQ</sequence>
<dbReference type="PANTHER" id="PTHR45648:SF22">
    <property type="entry name" value="GDSL LIPASE_ACYLHYDROLASE FAMILY PROTEIN (AFU_ORTHOLOGUE AFUA_4G14700)"/>
    <property type="match status" value="1"/>
</dbReference>
<evidence type="ECO:0000256" key="2">
    <source>
        <dbReference type="SAM" id="SignalP"/>
    </source>
</evidence>
<name>A0A848F193_9BURK</name>
<proteinExistence type="predicted"/>
<evidence type="ECO:0008006" key="5">
    <source>
        <dbReference type="Google" id="ProtNLM"/>
    </source>
</evidence>
<reference evidence="3 4" key="1">
    <citation type="submission" date="2020-04" db="EMBL/GenBank/DDBJ databases">
        <title>Azohydromonas sp. isolated from soil.</title>
        <authorList>
            <person name="Dahal R.H."/>
        </authorList>
    </citation>
    <scope>NUCLEOTIDE SEQUENCE [LARGE SCALE GENOMIC DNA]</scope>
    <source>
        <strain evidence="3 4">G-1-1-14</strain>
    </source>
</reference>
<dbReference type="EMBL" id="JABBFW010000001">
    <property type="protein sequence ID" value="NML13847.1"/>
    <property type="molecule type" value="Genomic_DNA"/>
</dbReference>
<gene>
    <name evidence="3" type="ORF">HHL10_02485</name>
</gene>
<evidence type="ECO:0000313" key="3">
    <source>
        <dbReference type="EMBL" id="NML13847.1"/>
    </source>
</evidence>
<dbReference type="GO" id="GO:0016788">
    <property type="term" value="F:hydrolase activity, acting on ester bonds"/>
    <property type="evidence" value="ECO:0007669"/>
    <property type="project" value="InterPro"/>
</dbReference>
<dbReference type="PANTHER" id="PTHR45648">
    <property type="entry name" value="GDSL LIPASE/ACYLHYDROLASE FAMILY PROTEIN (AFU_ORTHOLOGUE AFUA_4G14700)"/>
    <property type="match status" value="1"/>
</dbReference>
<feature type="chain" id="PRO_5032671255" description="Phospholipase/lecithinase/hemolysin" evidence="2">
    <location>
        <begin position="20"/>
        <end position="372"/>
    </location>
</feature>
<dbReference type="Pfam" id="PF00657">
    <property type="entry name" value="Lipase_GDSL"/>
    <property type="match status" value="1"/>
</dbReference>
<dbReference type="SUPFAM" id="SSF52266">
    <property type="entry name" value="SGNH hydrolase"/>
    <property type="match status" value="1"/>
</dbReference>
<keyword evidence="1" id="KW-0378">Hydrolase</keyword>
<dbReference type="InterPro" id="IPR001087">
    <property type="entry name" value="GDSL"/>
</dbReference>
<keyword evidence="2" id="KW-0732">Signal</keyword>